<reference evidence="2" key="1">
    <citation type="submission" date="2021-08" db="EMBL/GenBank/DDBJ databases">
        <title>WGS assembly of Ceratopteris richardii.</title>
        <authorList>
            <person name="Marchant D.B."/>
            <person name="Chen G."/>
            <person name="Jenkins J."/>
            <person name="Shu S."/>
            <person name="Leebens-Mack J."/>
            <person name="Grimwood J."/>
            <person name="Schmutz J."/>
            <person name="Soltis P."/>
            <person name="Soltis D."/>
            <person name="Chen Z.-H."/>
        </authorList>
    </citation>
    <scope>NUCLEOTIDE SEQUENCE</scope>
    <source>
        <strain evidence="2">Whitten #5841</strain>
        <tissue evidence="2">Leaf</tissue>
    </source>
</reference>
<name>A0A8T2VFY3_CERRI</name>
<protein>
    <submittedName>
        <fullName evidence="2">Uncharacterized protein</fullName>
    </submittedName>
</protein>
<comment type="caution">
    <text evidence="2">The sequence shown here is derived from an EMBL/GenBank/DDBJ whole genome shotgun (WGS) entry which is preliminary data.</text>
</comment>
<organism evidence="2 3">
    <name type="scientific">Ceratopteris richardii</name>
    <name type="common">Triangle waterfern</name>
    <dbReference type="NCBI Taxonomy" id="49495"/>
    <lineage>
        <taxon>Eukaryota</taxon>
        <taxon>Viridiplantae</taxon>
        <taxon>Streptophyta</taxon>
        <taxon>Embryophyta</taxon>
        <taxon>Tracheophyta</taxon>
        <taxon>Polypodiopsida</taxon>
        <taxon>Polypodiidae</taxon>
        <taxon>Polypodiales</taxon>
        <taxon>Pteridineae</taxon>
        <taxon>Pteridaceae</taxon>
        <taxon>Parkerioideae</taxon>
        <taxon>Ceratopteris</taxon>
    </lineage>
</organism>
<dbReference type="OMA" id="PCKTARR"/>
<dbReference type="EMBL" id="CM035406">
    <property type="protein sequence ID" value="KAH7445998.1"/>
    <property type="molecule type" value="Genomic_DNA"/>
</dbReference>
<gene>
    <name evidence="2" type="ORF">KP509_01G032000</name>
</gene>
<dbReference type="Proteomes" id="UP000825935">
    <property type="component" value="Chromosome 1"/>
</dbReference>
<proteinExistence type="predicted"/>
<dbReference type="AlphaFoldDB" id="A0A8T2VFY3"/>
<feature type="region of interest" description="Disordered" evidence="1">
    <location>
        <begin position="123"/>
        <end position="201"/>
    </location>
</feature>
<sequence>MVSSTASLTSTHAASSVSIGAQTWSSTSTLNSHSGCLPLFSRPVVLHKRRVPTAVCSLSDETRGAPILTSAIGIAAAVLCALAPLNHVVDGPALAASGPGTSGAERTAQKAQDLLKSADKLNMEEAPKRFGPGRLVPGSSANDLRKTAQDAGGRALSQMADGVKNTSSEVADKAKKAQGVAEQSVSDVGSSVNRSFSESGSQNILGSIKEGVEGLKDAITSKQ</sequence>
<accession>A0A8T2VFY3</accession>
<evidence type="ECO:0000313" key="3">
    <source>
        <dbReference type="Proteomes" id="UP000825935"/>
    </source>
</evidence>
<evidence type="ECO:0000256" key="1">
    <source>
        <dbReference type="SAM" id="MobiDB-lite"/>
    </source>
</evidence>
<feature type="compositionally biased region" description="Polar residues" evidence="1">
    <location>
        <begin position="181"/>
        <end position="201"/>
    </location>
</feature>
<dbReference type="OrthoDB" id="1936172at2759"/>
<evidence type="ECO:0000313" key="2">
    <source>
        <dbReference type="EMBL" id="KAH7445998.1"/>
    </source>
</evidence>
<keyword evidence="3" id="KW-1185">Reference proteome</keyword>